<dbReference type="Pfam" id="PF03841">
    <property type="entry name" value="SelA"/>
    <property type="match status" value="1"/>
</dbReference>
<evidence type="ECO:0000256" key="2">
    <source>
        <dbReference type="ARBA" id="ARBA00022898"/>
    </source>
</evidence>
<dbReference type="PANTHER" id="PTHR32328:SF0">
    <property type="entry name" value="L-SERYL-TRNA(SEC) SELENIUM TRANSFERASE"/>
    <property type="match status" value="1"/>
</dbReference>
<keyword evidence="5" id="KW-0808">Transferase</keyword>
<feature type="modified residue" description="N6-(pyridoxal phosphate)lysine" evidence="4">
    <location>
        <position position="211"/>
    </location>
</feature>
<protein>
    <submittedName>
        <fullName evidence="5">L-seryl-tRNA selenium transferase</fullName>
    </submittedName>
</protein>
<evidence type="ECO:0000313" key="6">
    <source>
        <dbReference type="Proteomes" id="UP000194606"/>
    </source>
</evidence>
<comment type="caution">
    <text evidence="5">The sequence shown here is derived from an EMBL/GenBank/DDBJ whole genome shotgun (WGS) entry which is preliminary data.</text>
</comment>
<dbReference type="FunFam" id="3.40.640.10:FF:000056">
    <property type="entry name" value="SelA-like pyridoxal phosphate-dependent enzyme"/>
    <property type="match status" value="1"/>
</dbReference>
<dbReference type="RefSeq" id="WP_086582501.1">
    <property type="nucleotide sequence ID" value="NZ_JBJFJB010000001.1"/>
</dbReference>
<evidence type="ECO:0000256" key="4">
    <source>
        <dbReference type="PIRSR" id="PIRSR618319-50"/>
    </source>
</evidence>
<proteinExistence type="inferred from homology"/>
<accession>A0A252CE17</accession>
<sequence length="367" mass="40459">MNSYEKFDLKRVINASGKMTILGVSKVSDTVAQAQKEAGQSFFEMQALVEKSGQYIAKLLDVENATVVSSASSGIALSIAAIIGQGQEYNIYNPYSSKIQKREIVMPKGHNVNYGTGVEVMIQVGGGKLVEAGWANECSQTQVEMEITENTAALLYIKSHHTVQKSMLSIKEMQEVALKYNLPLIVDAAAEEDLQTYYQQGADLVIYSGAKAIEAPTSAMVIGRNPYIPWIQMQNKGIGRAMKIGKENIVGLVAALELYLANGNESKESMLQRLRPFVDKINEIKGLEASTVQDAAGREIYRARVKVTSNQTTAVEVIQKLKQGRLAIYTREYQANNGIIEFDIRAVNQEEMLDIECKLKEVMEGTV</sequence>
<name>A0A252CE17_9LACT</name>
<dbReference type="GO" id="GO:0004125">
    <property type="term" value="F:L-seryl-tRNA(Sec) selenium transferase activity"/>
    <property type="evidence" value="ECO:0007669"/>
    <property type="project" value="TreeGrafter"/>
</dbReference>
<dbReference type="NCBIfam" id="TIGR01437">
    <property type="entry name" value="selA_rel"/>
    <property type="match status" value="1"/>
</dbReference>
<dbReference type="SUPFAM" id="SSF53383">
    <property type="entry name" value="PLP-dependent transferases"/>
    <property type="match status" value="1"/>
</dbReference>
<reference evidence="5 6" key="1">
    <citation type="submission" date="2017-02" db="EMBL/GenBank/DDBJ databases">
        <authorList>
            <person name="Peterson S.W."/>
        </authorList>
    </citation>
    <scope>NUCLEOTIDE SEQUENCE [LARGE SCALE GENOMIC DNA]</scope>
    <source>
        <strain evidence="5">159469</strain>
    </source>
</reference>
<dbReference type="InterPro" id="IPR015421">
    <property type="entry name" value="PyrdxlP-dep_Trfase_major"/>
</dbReference>
<evidence type="ECO:0000256" key="1">
    <source>
        <dbReference type="ARBA" id="ARBA00001933"/>
    </source>
</evidence>
<comment type="cofactor">
    <cofactor evidence="1 4">
        <name>pyridoxal 5'-phosphate</name>
        <dbReference type="ChEBI" id="CHEBI:597326"/>
    </cofactor>
</comment>
<evidence type="ECO:0000313" key="5">
    <source>
        <dbReference type="EMBL" id="OUK04804.1"/>
    </source>
</evidence>
<evidence type="ECO:0000256" key="3">
    <source>
        <dbReference type="ARBA" id="ARBA00044507"/>
    </source>
</evidence>
<dbReference type="AlphaFoldDB" id="A0A252CE17"/>
<dbReference type="Proteomes" id="UP000194606">
    <property type="component" value="Unassembled WGS sequence"/>
</dbReference>
<organism evidence="5 6">
    <name type="scientific">Lactococcus petauri</name>
    <dbReference type="NCBI Taxonomy" id="1940789"/>
    <lineage>
        <taxon>Bacteria</taxon>
        <taxon>Bacillati</taxon>
        <taxon>Bacillota</taxon>
        <taxon>Bacilli</taxon>
        <taxon>Lactobacillales</taxon>
        <taxon>Streptococcaceae</taxon>
        <taxon>Lactococcus</taxon>
    </lineage>
</organism>
<dbReference type="EMBL" id="MUIZ01000002">
    <property type="protein sequence ID" value="OUK04804.1"/>
    <property type="molecule type" value="Genomic_DNA"/>
</dbReference>
<dbReference type="PANTHER" id="PTHR32328">
    <property type="entry name" value="L-SERYL-TRNA(SEC) SELENIUM TRANSFERASE"/>
    <property type="match status" value="1"/>
</dbReference>
<keyword evidence="2 4" id="KW-0663">Pyridoxal phosphate</keyword>
<dbReference type="InterPro" id="IPR006337">
    <property type="entry name" value="DgaE-like"/>
</dbReference>
<dbReference type="Gene3D" id="3.40.640.10">
    <property type="entry name" value="Type I PLP-dependent aspartate aminotransferase-like (Major domain)"/>
    <property type="match status" value="1"/>
</dbReference>
<comment type="similarity">
    <text evidence="3">Belongs to the SelA family.</text>
</comment>
<dbReference type="InterPro" id="IPR015424">
    <property type="entry name" value="PyrdxlP-dep_Trfase"/>
</dbReference>
<dbReference type="InterPro" id="IPR018319">
    <property type="entry name" value="SelA-like"/>
</dbReference>
<gene>
    <name evidence="5" type="ORF">BZZ03_03285</name>
</gene>